<accession>A0A3N0XRT3</accession>
<name>A0A3N0XRT3_ANAGA</name>
<feature type="compositionally biased region" description="Basic and acidic residues" evidence="1">
    <location>
        <begin position="96"/>
        <end position="113"/>
    </location>
</feature>
<reference evidence="2 3" key="1">
    <citation type="submission" date="2018-10" db="EMBL/GenBank/DDBJ databases">
        <title>Genome assembly for a Yunnan-Guizhou Plateau 3E fish, Anabarilius grahami (Regan), and its evolutionary and genetic applications.</title>
        <authorList>
            <person name="Jiang W."/>
        </authorList>
    </citation>
    <scope>NUCLEOTIDE SEQUENCE [LARGE SCALE GENOMIC DNA]</scope>
    <source>
        <strain evidence="2">AG-KIZ</strain>
        <tissue evidence="2">Muscle</tissue>
    </source>
</reference>
<feature type="compositionally biased region" description="Polar residues" evidence="1">
    <location>
        <begin position="80"/>
        <end position="94"/>
    </location>
</feature>
<comment type="caution">
    <text evidence="2">The sequence shown here is derived from an EMBL/GenBank/DDBJ whole genome shotgun (WGS) entry which is preliminary data.</text>
</comment>
<gene>
    <name evidence="2" type="ORF">DPX16_13718</name>
</gene>
<evidence type="ECO:0000256" key="1">
    <source>
        <dbReference type="SAM" id="MobiDB-lite"/>
    </source>
</evidence>
<dbReference type="EMBL" id="RJVU01062584">
    <property type="protein sequence ID" value="ROJ29274.1"/>
    <property type="molecule type" value="Genomic_DNA"/>
</dbReference>
<dbReference type="Proteomes" id="UP000281406">
    <property type="component" value="Unassembled WGS sequence"/>
</dbReference>
<proteinExistence type="predicted"/>
<dbReference type="AlphaFoldDB" id="A0A3N0XRT3"/>
<feature type="region of interest" description="Disordered" evidence="1">
    <location>
        <begin position="80"/>
        <end position="121"/>
    </location>
</feature>
<feature type="region of interest" description="Disordered" evidence="1">
    <location>
        <begin position="35"/>
        <end position="58"/>
    </location>
</feature>
<evidence type="ECO:0000313" key="2">
    <source>
        <dbReference type="EMBL" id="ROJ29274.1"/>
    </source>
</evidence>
<sequence length="121" mass="13889">MTRPCASLYLMECIYKNVFMEWNQIDTQTNLMRPYRRKNAHGGGSISKVEDPQQPNYSGVTPGQCVVPVCRVISSWAQNVTDGDPSLMQQSLQHPKQREMRRGDQTNEKRERSSLCIKGRN</sequence>
<keyword evidence="3" id="KW-1185">Reference proteome</keyword>
<evidence type="ECO:0000313" key="3">
    <source>
        <dbReference type="Proteomes" id="UP000281406"/>
    </source>
</evidence>
<organism evidence="2 3">
    <name type="scientific">Anabarilius grahami</name>
    <name type="common">Kanglang fish</name>
    <name type="synonym">Barilius grahami</name>
    <dbReference type="NCBI Taxonomy" id="495550"/>
    <lineage>
        <taxon>Eukaryota</taxon>
        <taxon>Metazoa</taxon>
        <taxon>Chordata</taxon>
        <taxon>Craniata</taxon>
        <taxon>Vertebrata</taxon>
        <taxon>Euteleostomi</taxon>
        <taxon>Actinopterygii</taxon>
        <taxon>Neopterygii</taxon>
        <taxon>Teleostei</taxon>
        <taxon>Ostariophysi</taxon>
        <taxon>Cypriniformes</taxon>
        <taxon>Xenocyprididae</taxon>
        <taxon>Xenocypridinae</taxon>
        <taxon>Xenocypridinae incertae sedis</taxon>
        <taxon>Anabarilius</taxon>
    </lineage>
</organism>
<protein>
    <submittedName>
        <fullName evidence="2">Uncharacterized protein</fullName>
    </submittedName>
</protein>